<dbReference type="Pfam" id="PF05737">
    <property type="entry name" value="Collagen_bind"/>
    <property type="match status" value="4"/>
</dbReference>
<feature type="domain" description="Collagen binding" evidence="11">
    <location>
        <begin position="803"/>
        <end position="918"/>
    </location>
</feature>
<evidence type="ECO:0000313" key="15">
    <source>
        <dbReference type="EMBL" id="GIN20849.1"/>
    </source>
</evidence>
<evidence type="ECO:0000313" key="16">
    <source>
        <dbReference type="Proteomes" id="UP000680279"/>
    </source>
</evidence>
<evidence type="ECO:0000256" key="6">
    <source>
        <dbReference type="ARBA" id="ARBA00023088"/>
    </source>
</evidence>
<evidence type="ECO:0000259" key="13">
    <source>
        <dbReference type="Pfam" id="PF17802"/>
    </source>
</evidence>
<feature type="domain" description="CNA-B" evidence="12">
    <location>
        <begin position="1618"/>
        <end position="1699"/>
    </location>
</feature>
<dbReference type="InterPro" id="IPR041033">
    <property type="entry name" value="SpaA_PFL_dom_1"/>
</dbReference>
<dbReference type="PANTHER" id="PTHR36108">
    <property type="entry name" value="COLOSSIN-B-RELATED"/>
    <property type="match status" value="1"/>
</dbReference>
<proteinExistence type="inferred from homology"/>
<dbReference type="Gene3D" id="2.60.40.1280">
    <property type="match status" value="2"/>
</dbReference>
<dbReference type="SUPFAM" id="SSF49478">
    <property type="entry name" value="Cna protein B-type domain"/>
    <property type="match status" value="13"/>
</dbReference>
<dbReference type="Gene3D" id="2.60.40.740">
    <property type="match status" value="5"/>
</dbReference>
<evidence type="ECO:0000259" key="14">
    <source>
        <dbReference type="Pfam" id="PF17961"/>
    </source>
</evidence>
<feature type="domain" description="SpaA-like prealbumin fold" evidence="13">
    <location>
        <begin position="1178"/>
        <end position="1262"/>
    </location>
</feature>
<evidence type="ECO:0000256" key="5">
    <source>
        <dbReference type="ARBA" id="ARBA00022729"/>
    </source>
</evidence>
<feature type="domain" description="CNA-B" evidence="12">
    <location>
        <begin position="2058"/>
        <end position="2138"/>
    </location>
</feature>
<evidence type="ECO:0000256" key="2">
    <source>
        <dbReference type="ARBA" id="ARBA00007257"/>
    </source>
</evidence>
<evidence type="ECO:0000256" key="8">
    <source>
        <dbReference type="SAM" id="Phobius"/>
    </source>
</evidence>
<feature type="domain" description="CNA-B" evidence="12">
    <location>
        <begin position="1442"/>
        <end position="1522"/>
    </location>
</feature>
<keyword evidence="4" id="KW-0964">Secreted</keyword>
<name>A0ABQ4K545_9BACI</name>
<dbReference type="Gene3D" id="2.60.40.10">
    <property type="entry name" value="Immunoglobulins"/>
    <property type="match status" value="3"/>
</dbReference>
<dbReference type="InterPro" id="IPR013783">
    <property type="entry name" value="Ig-like_fold"/>
</dbReference>
<feature type="domain" description="CNA-B" evidence="12">
    <location>
        <begin position="1794"/>
        <end position="1874"/>
    </location>
</feature>
<feature type="domain" description="CNA-B" evidence="12">
    <location>
        <begin position="1267"/>
        <end position="1348"/>
    </location>
</feature>
<evidence type="ECO:0000256" key="1">
    <source>
        <dbReference type="ARBA" id="ARBA00004168"/>
    </source>
</evidence>
<organism evidence="15 16">
    <name type="scientific">Siminovitchia fordii</name>
    <dbReference type="NCBI Taxonomy" id="254759"/>
    <lineage>
        <taxon>Bacteria</taxon>
        <taxon>Bacillati</taxon>
        <taxon>Bacillota</taxon>
        <taxon>Bacilli</taxon>
        <taxon>Bacillales</taxon>
        <taxon>Bacillaceae</taxon>
        <taxon>Siminovitchia</taxon>
    </lineage>
</organism>
<dbReference type="InterPro" id="IPR008454">
    <property type="entry name" value="Collagen-bd_Cna-like_B-typ_dom"/>
</dbReference>
<feature type="domain" description="CNA-B" evidence="12">
    <location>
        <begin position="1882"/>
        <end position="1962"/>
    </location>
</feature>
<evidence type="ECO:0000259" key="12">
    <source>
        <dbReference type="Pfam" id="PF05738"/>
    </source>
</evidence>
<feature type="region of interest" description="Disordered" evidence="7">
    <location>
        <begin position="177"/>
        <end position="216"/>
    </location>
</feature>
<feature type="transmembrane region" description="Helical" evidence="8">
    <location>
        <begin position="2363"/>
        <end position="2381"/>
    </location>
</feature>
<evidence type="ECO:0000259" key="10">
    <source>
        <dbReference type="Pfam" id="PF00746"/>
    </source>
</evidence>
<evidence type="ECO:0000256" key="3">
    <source>
        <dbReference type="ARBA" id="ARBA00022512"/>
    </source>
</evidence>
<comment type="similarity">
    <text evidence="2">Belongs to the serine-aspartate repeat-containing protein (SDr) family.</text>
</comment>
<dbReference type="InterPro" id="IPR041171">
    <property type="entry name" value="SDR_Ig"/>
</dbReference>
<keyword evidence="8" id="KW-1133">Transmembrane helix</keyword>
<keyword evidence="16" id="KW-1185">Reference proteome</keyword>
<feature type="domain" description="CNA-B" evidence="12">
    <location>
        <begin position="1706"/>
        <end position="1786"/>
    </location>
</feature>
<feature type="chain" id="PRO_5045905188" evidence="9">
    <location>
        <begin position="31"/>
        <end position="2389"/>
    </location>
</feature>
<feature type="domain" description="Collagen binding" evidence="11">
    <location>
        <begin position="670"/>
        <end position="778"/>
    </location>
</feature>
<feature type="domain" description="SpaA-like prealbumin fold" evidence="13">
    <location>
        <begin position="2232"/>
        <end position="2315"/>
    </location>
</feature>
<dbReference type="NCBIfam" id="TIGR01167">
    <property type="entry name" value="LPXTG_anchor"/>
    <property type="match status" value="1"/>
</dbReference>
<evidence type="ECO:0000256" key="4">
    <source>
        <dbReference type="ARBA" id="ARBA00022525"/>
    </source>
</evidence>
<dbReference type="CDD" id="cd00222">
    <property type="entry name" value="CollagenBindB"/>
    <property type="match status" value="11"/>
</dbReference>
<dbReference type="PANTHER" id="PTHR36108:SF13">
    <property type="entry name" value="COLOSSIN-B-RELATED"/>
    <property type="match status" value="1"/>
</dbReference>
<dbReference type="InterPro" id="IPR019931">
    <property type="entry name" value="LPXTG_anchor"/>
</dbReference>
<keyword evidence="8" id="KW-0812">Transmembrane</keyword>
<evidence type="ECO:0000259" key="11">
    <source>
        <dbReference type="Pfam" id="PF05737"/>
    </source>
</evidence>
<reference evidence="15 16" key="1">
    <citation type="submission" date="2021-03" db="EMBL/GenBank/DDBJ databases">
        <title>Antimicrobial resistance genes in bacteria isolated from Japanese honey, and their potential for conferring macrolide and lincosamide resistance in the American foulbrood pathogen Paenibacillus larvae.</title>
        <authorList>
            <person name="Okamoto M."/>
            <person name="Kumagai M."/>
            <person name="Kanamori H."/>
            <person name="Takamatsu D."/>
        </authorList>
    </citation>
    <scope>NUCLEOTIDE SEQUENCE [LARGE SCALE GENOMIC DNA]</scope>
    <source>
        <strain evidence="15 16">J1TS3</strain>
    </source>
</reference>
<feature type="domain" description="Collagen binding" evidence="11">
    <location>
        <begin position="939"/>
        <end position="1047"/>
    </location>
</feature>
<dbReference type="RefSeq" id="WP_212962933.1">
    <property type="nucleotide sequence ID" value="NZ_BOQT01000006.1"/>
</dbReference>
<feature type="domain" description="SDR-like Ig" evidence="14">
    <location>
        <begin position="67"/>
        <end position="152"/>
    </location>
</feature>
<feature type="domain" description="SpaA-like prealbumin fold" evidence="13">
    <location>
        <begin position="1081"/>
        <end position="1159"/>
    </location>
</feature>
<feature type="domain" description="SDR-like Ig" evidence="14">
    <location>
        <begin position="269"/>
        <end position="358"/>
    </location>
</feature>
<dbReference type="InterPro" id="IPR011252">
    <property type="entry name" value="Fibrogen-bd_dom1"/>
</dbReference>
<feature type="domain" description="CNA-B" evidence="12">
    <location>
        <begin position="2147"/>
        <end position="2227"/>
    </location>
</feature>
<keyword evidence="6" id="KW-0572">Peptidoglycan-anchor</keyword>
<feature type="domain" description="Gram-positive cocci surface proteins LPxTG" evidence="10">
    <location>
        <begin position="2349"/>
        <end position="2387"/>
    </location>
</feature>
<feature type="compositionally biased region" description="Basic and acidic residues" evidence="7">
    <location>
        <begin position="182"/>
        <end position="216"/>
    </location>
</feature>
<protein>
    <submittedName>
        <fullName evidence="15">Uncharacterized protein</fullName>
    </submittedName>
</protein>
<feature type="domain" description="Collagen binding" evidence="11">
    <location>
        <begin position="386"/>
        <end position="510"/>
    </location>
</feature>
<dbReference type="Pfam" id="PF17961">
    <property type="entry name" value="Big_8"/>
    <property type="match status" value="2"/>
</dbReference>
<feature type="region of interest" description="Disordered" evidence="7">
    <location>
        <begin position="511"/>
        <end position="535"/>
    </location>
</feature>
<feature type="signal peptide" evidence="9">
    <location>
        <begin position="1"/>
        <end position="30"/>
    </location>
</feature>
<dbReference type="Pfam" id="PF17802">
    <property type="entry name" value="SpaA"/>
    <property type="match status" value="3"/>
</dbReference>
<dbReference type="Pfam" id="PF05738">
    <property type="entry name" value="Cna_B"/>
    <property type="match status" value="11"/>
</dbReference>
<accession>A0ABQ4K545</accession>
<dbReference type="EMBL" id="BOQT01000006">
    <property type="protein sequence ID" value="GIN20849.1"/>
    <property type="molecule type" value="Genomic_DNA"/>
</dbReference>
<feature type="domain" description="CNA-B" evidence="12">
    <location>
        <begin position="1354"/>
        <end position="1435"/>
    </location>
</feature>
<keyword evidence="3" id="KW-0134">Cell wall</keyword>
<feature type="domain" description="CNA-B" evidence="12">
    <location>
        <begin position="1530"/>
        <end position="1610"/>
    </location>
</feature>
<dbReference type="Proteomes" id="UP000680279">
    <property type="component" value="Unassembled WGS sequence"/>
</dbReference>
<comment type="caution">
    <text evidence="15">The sequence shown here is derived from an EMBL/GenBank/DDBJ whole genome shotgun (WGS) entry which is preliminary data.</text>
</comment>
<feature type="domain" description="CNA-B" evidence="12">
    <location>
        <begin position="1970"/>
        <end position="2051"/>
    </location>
</feature>
<dbReference type="SUPFAM" id="SSF49401">
    <property type="entry name" value="Bacterial adhesins"/>
    <property type="match status" value="7"/>
</dbReference>
<feature type="compositionally biased region" description="Polar residues" evidence="7">
    <location>
        <begin position="516"/>
        <end position="535"/>
    </location>
</feature>
<keyword evidence="5 9" id="KW-0732">Signal</keyword>
<dbReference type="InterPro" id="IPR008456">
    <property type="entry name" value="Collagen-bd_dom"/>
</dbReference>
<dbReference type="Gene3D" id="2.60.40.1140">
    <property type="entry name" value="Collagen-binding surface protein Cna, B-type domain"/>
    <property type="match status" value="11"/>
</dbReference>
<dbReference type="Pfam" id="PF00746">
    <property type="entry name" value="Gram_pos_anchor"/>
    <property type="match status" value="1"/>
</dbReference>
<dbReference type="InterPro" id="IPR008966">
    <property type="entry name" value="Adhesion_dom_sf"/>
</dbReference>
<sequence length="2389" mass="267384">MRKKVVLMAYILVLVSHTVLSSSVPLTAVAKELGKSIFTNVILTDKQGTVIDRNENPGYQSGRDAEVNLSFDWSLADMGVNEGDTYSYKLPSQLIPKAENGKLLTSGNSDIGTYNVADDGLVTVAFNGEAGANAEGKLKIKASFNKEFITDKEVISIPFTLNNQEKMIHVSFQADAVPEAEEAQRQDEANKSAEADVEDNAKNETRDTPVEDTQDKIKVKLDSDIQALNGEEKRDPKPIEENIIKDGTLVLKKADGSPIQEGELLSPKEGLRVEFDWALPNDHEYIAGDTFELQLPEKLAIYNEINDVLSDGATVFGTYKVTMDGKVLFTFNEYIEKAPNVKGHFYVQSELSEQKITKVENILEFKVMDEVIKEIPINVKPKSGQAIAKTGKPVGGSFNAEEIEWTVIVNTSRESLKNAMIQDPISAGQELIIDSIILKEVEVDIKGNVIKEKDNTVELNNNSTKENLALELGDTNKAYKLIFRTKIKEEEKDKEGTTSYANTAKLVSDGKKDAESGTTVSVSRPKSIEKTSSPFNKGDRTVTWTVNANFNEKLLKAGETITDEFTFTVGNETLNNVFEVENIEIKQVDSFKSDGTVGETSIAPEDLFEINPVGNKITYTLKKDTNKAFIIKYNTKVKDGAYITHDGKITNKVSLNGKTSESSQGVYQQVGKKGHGEINYKDKTIDWSITINADKQKLSNFVLTDNFSGSGQKLVKDSIKIEPADEDATITVNDSDEGFIIDFGNITEAYIIKYQTKFTYDFGSKKEKPNFTNGLHLSYKTSDGKDYNLDITDQVNPNNETKNNGVKSGEVDNETKEITWTVDVNYNQLSLDNAEFIDKIAENQSLVDGSVKVYETAIEKVGGVTVGEEVKDLPITNVNNEVKIDLGNINQSYRVVFKTIDKDGIYNSNEKYENTAKFIPREGEEHNLKAHVTLPHQGEFLDKKGVHNKDDWTIDWTIEVNKSKSKLTDITITDSLGDESLQVLLEDTIKVTKAGSDEPLVAVKDYELKIDDNAFELKILGETSDTYNVKYSSYILAQATTDITNDAEVKPNSEVVGTTVKEEVVQVRISSGGAPTQGGTGELILEKVEAGSNIPLKGVAFVLKTIVGNKKIVVREGTTNAEGKLHWTGLKYGKYFLEETVPEGYLVETPTLEIELIYDKMPEGVITKKIENKRQTGTAKIIKTDAVTNEKLANATFKITNVETNQIFELKTNEEGVAEAEVPFGEYKVEEIQAPKGYKIAKRLDNINIEIGNTTEITIDNDALIDISGEKTWIDGDSKDRPASITVQLFDGGDQPKEEKKVSVNEGWKYTFKNLPKYDKQGKEIKYTIKEVPVDGYISEVKGSNITNIELMDISGKKTWKDGDSEDRPDAIKVNLLRNGEMQDSKEVTADDGWKYSFTDLKKYDEDGKEYKYTVEEQVVPGYKSETDGFDITNTRSEKTSVEVTKRWLDDESKDRPDSVTVILLQNEKEFDRAEIKGTEAWKYVFTALEAYDENGVAYEYTIKEKQVQGYESTIEGYDITNLRVGKTSVEGMKTWKDDNSKDRPERIKVDLLQNGEVIDTKEVTDGTYWKYSFTNLDEFDENGAAYEYTVKEHPVEGYQSTVDGYDITNVRVGKTSVEGTKTWKDDNSKDRPEMIKVNLLQNGVVVDTQEVTAKSDWKYSFTDLDKYDEEGKAYKYSVKEQGVPGYKSEVDGYDITNTRSDKTSVTVTKGWKDDNSKDRPESIIVNLLQNGDVIDTAKVTAADDWTYEFKDLEAYDENGAAYEYTVKEEAIEGYETTVDGYDITNLRIGKTSVEGVKTWKDDNSKDRPEMIKVNLLQNGKVIKTTEVTEETDWKYSFADLEKYDEEGKVYTYTVKEEIIKGYQSTVDGFDITNLRVGKTSVEGVKTWKDDNSKDRPEMIKVELLQNGKVIVTQEVTADTDWKYSFTDLAKYDGEGKAYEYSVKEQPVKGYQSTVDGHNITNLRVGKTSVEGQKTWKDDNSKDRPEMIKVNLLQNGVVVDTQEVTAKSDWKYSFTDIDKYDEEGKAYKYSVKEQGVPGYKSEVDGYDITNTRSDKTSVTVTKGWKDDNSKDRPESIIVNLLQNGDVIDTAKVTAADDWTYEFKDLEAYDENGAAYEYTVKEEAIEGYETTVDGYDITNLRVGKTSVGGKKTWDDDNFKDRPEVIKVDLLQNGEVVDTVEITADTNWKYSFTDLDKYDAEGKAYTYTVQEHAVEGYESIVSGYDITNKLILGGVKLIKVDKDNHKVTLAKAEFELQDADGKKLQGGLTTDQYGKLSVSGLIPGDYQFIETKAPEGYEKLKKPITFTIEKGQEESLTLIVENTAIPTETPVDPGKPFDPSKPSEPVKPGQEEQTGFKLPNTATSLFNYALAGIILLISGLLLMKRSRKKQQ</sequence>
<evidence type="ECO:0000256" key="7">
    <source>
        <dbReference type="SAM" id="MobiDB-lite"/>
    </source>
</evidence>
<keyword evidence="8" id="KW-0472">Membrane</keyword>
<evidence type="ECO:0000256" key="9">
    <source>
        <dbReference type="SAM" id="SignalP"/>
    </source>
</evidence>
<comment type="subcellular location">
    <subcellularLocation>
        <location evidence="1">Secreted</location>
        <location evidence="1">Cell wall</location>
        <topology evidence="1">Peptidoglycan-anchor</topology>
    </subcellularLocation>
</comment>
<feature type="region of interest" description="Disordered" evidence="7">
    <location>
        <begin position="2321"/>
        <end position="2354"/>
    </location>
</feature>
<gene>
    <name evidence="15" type="ORF">J1TS3_19830</name>
</gene>